<name>A0A0B7FCZ7_THACB</name>
<feature type="domain" description="Zn(2)-C6 fungal-type" evidence="8">
    <location>
        <begin position="58"/>
        <end position="89"/>
    </location>
</feature>
<keyword evidence="9" id="KW-0645">Protease</keyword>
<dbReference type="OrthoDB" id="4454541at2759"/>
<organism evidence="9 10">
    <name type="scientific">Thanatephorus cucumeris (strain AG1-IB / isolate 7/3/14)</name>
    <name type="common">Lettuce bottom rot fungus</name>
    <name type="synonym">Rhizoctonia solani</name>
    <dbReference type="NCBI Taxonomy" id="1108050"/>
    <lineage>
        <taxon>Eukaryota</taxon>
        <taxon>Fungi</taxon>
        <taxon>Dikarya</taxon>
        <taxon>Basidiomycota</taxon>
        <taxon>Agaricomycotina</taxon>
        <taxon>Agaricomycetes</taxon>
        <taxon>Cantharellales</taxon>
        <taxon>Ceratobasidiaceae</taxon>
        <taxon>Rhizoctonia</taxon>
        <taxon>Rhizoctonia solani AG-1</taxon>
    </lineage>
</organism>
<dbReference type="CDD" id="cd12148">
    <property type="entry name" value="fungal_TF_MHR"/>
    <property type="match status" value="1"/>
</dbReference>
<evidence type="ECO:0000256" key="3">
    <source>
        <dbReference type="ARBA" id="ARBA00023015"/>
    </source>
</evidence>
<dbReference type="Pfam" id="PF04082">
    <property type="entry name" value="Fungal_trans"/>
    <property type="match status" value="1"/>
</dbReference>
<dbReference type="STRING" id="1108050.A0A0B7FCZ7"/>
<dbReference type="InterPro" id="IPR001138">
    <property type="entry name" value="Zn2Cys6_DnaBD"/>
</dbReference>
<dbReference type="GO" id="GO:0006508">
    <property type="term" value="P:proteolysis"/>
    <property type="evidence" value="ECO:0007669"/>
    <property type="project" value="UniProtKB-KW"/>
</dbReference>
<dbReference type="EMBL" id="LN679114">
    <property type="protein sequence ID" value="CEL54048.1"/>
    <property type="molecule type" value="Genomic_DNA"/>
</dbReference>
<evidence type="ECO:0000256" key="6">
    <source>
        <dbReference type="ARBA" id="ARBA00023242"/>
    </source>
</evidence>
<dbReference type="Proteomes" id="UP000059188">
    <property type="component" value="Unassembled WGS sequence"/>
</dbReference>
<feature type="region of interest" description="Disordered" evidence="7">
    <location>
        <begin position="26"/>
        <end position="51"/>
    </location>
</feature>
<evidence type="ECO:0000256" key="4">
    <source>
        <dbReference type="ARBA" id="ARBA00023125"/>
    </source>
</evidence>
<feature type="region of interest" description="Disordered" evidence="7">
    <location>
        <begin position="271"/>
        <end position="365"/>
    </location>
</feature>
<evidence type="ECO:0000256" key="5">
    <source>
        <dbReference type="ARBA" id="ARBA00023163"/>
    </source>
</evidence>
<proteinExistence type="predicted"/>
<keyword evidence="3" id="KW-0805">Transcription regulation</keyword>
<sequence length="879" mass="96574">MCGVIVSDVASESEARPMMAGKKVLPTLLPNGVPPPQSGQPPAPAHHGPKPVLRVNRACNACRKQKMRCEGPDNPPCARCRISGAQCVFEKIPKSDPDSNERLQKLESQFTTMQETLSDILAELRNPSRHVFSTDTHDAPPGHHYEPNNRSQFTQATAVESTRSFAGFHTQSQPQQLPSLHSVLPRHYHSASPSSTNTFAHRPNSTPHHLHPPSHPHLLPHRRLPGPSSPYRPTILSGLTSAANSDDEGDIPSSALLAPIGVLNDLASVAARSDSSRQGLKRKRGEGSSPEGYSSRPAPSPYSTSVGPSPHGAQSTPRTITSEASPVGVENAGMEPESTEVEEPEDQGVPEVKSDAIEDERSFERERDAIEKGIVSEEEAMELHQIYFTGCYRVLAVFNKSIDTLASLRVRSPFLLNCILMTASKARDGGGPTSQTQIALVRECSCMAKEYLFGPVKSVEIVQGLLLIAGWSHSTGPTGWLAAGHAIRYAVELGLHKAFPRLDRRRNVPGSDRTGDTERALVVAARTWCGLYVFEYQISFGTGRPAMMRGDKSLIRARDILLNHPLAIPTDARLVSTCELMTLQSKIHDRLGPLDEPVNEDQVVETLSQSITELDSWFVEWTEIMRELGLSPRDMEFFQSSAHIQLLYAHLFHHCIALRNLHTIADAKALRPKMKAVALRAIEYAQSAIKVCIENTEYRLGLRYAIAYSHTCAAFAGAFLLRLTRLFPQDLDVHAMIVMVGQLAHLLGEVPAGRFARSLFQMIEVSQARLQAKKEATPTSSIRTEILPNIDPSHATTLQSMEGAEYTNDFGHLMNSNLGLYEHGIPSDITHGLLSNEGDWPEWIQNSIYGDLPVSGDHIFTGAGQGGYNMHPHYSWNSH</sequence>
<evidence type="ECO:0000256" key="7">
    <source>
        <dbReference type="SAM" id="MobiDB-lite"/>
    </source>
</evidence>
<evidence type="ECO:0000259" key="8">
    <source>
        <dbReference type="PROSITE" id="PS50048"/>
    </source>
</evidence>
<keyword evidence="10" id="KW-1185">Reference proteome</keyword>
<dbReference type="InterPro" id="IPR036864">
    <property type="entry name" value="Zn2-C6_fun-type_DNA-bd_sf"/>
</dbReference>
<dbReference type="GO" id="GO:0008233">
    <property type="term" value="F:peptidase activity"/>
    <property type="evidence" value="ECO:0007669"/>
    <property type="project" value="UniProtKB-KW"/>
</dbReference>
<dbReference type="PANTHER" id="PTHR31845">
    <property type="entry name" value="FINGER DOMAIN PROTEIN, PUTATIVE-RELATED"/>
    <property type="match status" value="1"/>
</dbReference>
<dbReference type="GO" id="GO:0000976">
    <property type="term" value="F:transcription cis-regulatory region binding"/>
    <property type="evidence" value="ECO:0007669"/>
    <property type="project" value="TreeGrafter"/>
</dbReference>
<keyword evidence="4" id="KW-0238">DNA-binding</keyword>
<dbReference type="Pfam" id="PF00172">
    <property type="entry name" value="Zn_clus"/>
    <property type="match status" value="1"/>
</dbReference>
<feature type="region of interest" description="Disordered" evidence="7">
    <location>
        <begin position="186"/>
        <end position="250"/>
    </location>
</feature>
<dbReference type="GO" id="GO:0005634">
    <property type="term" value="C:nucleus"/>
    <property type="evidence" value="ECO:0007669"/>
    <property type="project" value="UniProtKB-SubCell"/>
</dbReference>
<feature type="compositionally biased region" description="Acidic residues" evidence="7">
    <location>
        <begin position="337"/>
        <end position="348"/>
    </location>
</feature>
<evidence type="ECO:0000256" key="2">
    <source>
        <dbReference type="ARBA" id="ARBA00022723"/>
    </source>
</evidence>
<dbReference type="InterPro" id="IPR007219">
    <property type="entry name" value="XnlR_reg_dom"/>
</dbReference>
<dbReference type="GO" id="GO:0000981">
    <property type="term" value="F:DNA-binding transcription factor activity, RNA polymerase II-specific"/>
    <property type="evidence" value="ECO:0007669"/>
    <property type="project" value="InterPro"/>
</dbReference>
<dbReference type="GO" id="GO:0008270">
    <property type="term" value="F:zinc ion binding"/>
    <property type="evidence" value="ECO:0007669"/>
    <property type="project" value="InterPro"/>
</dbReference>
<keyword evidence="9" id="KW-0378">Hydrolase</keyword>
<keyword evidence="6" id="KW-0539">Nucleus</keyword>
<feature type="compositionally biased region" description="Polar residues" evidence="7">
    <location>
        <begin position="301"/>
        <end position="324"/>
    </location>
</feature>
<dbReference type="GO" id="GO:0006351">
    <property type="term" value="P:DNA-templated transcription"/>
    <property type="evidence" value="ECO:0007669"/>
    <property type="project" value="InterPro"/>
</dbReference>
<protein>
    <submittedName>
        <fullName evidence="9">Transcriptional activator of proteases prtT</fullName>
    </submittedName>
</protein>
<evidence type="ECO:0000256" key="1">
    <source>
        <dbReference type="ARBA" id="ARBA00004123"/>
    </source>
</evidence>
<gene>
    <name evidence="9" type="ORF">RSOLAG1IB_06757</name>
</gene>
<dbReference type="AlphaFoldDB" id="A0A0B7FCZ7"/>
<dbReference type="InterPro" id="IPR051089">
    <property type="entry name" value="prtT"/>
</dbReference>
<feature type="compositionally biased region" description="Basic and acidic residues" evidence="7">
    <location>
        <begin position="352"/>
        <end position="365"/>
    </location>
</feature>
<dbReference type="SUPFAM" id="SSF57701">
    <property type="entry name" value="Zn2/Cys6 DNA-binding domain"/>
    <property type="match status" value="1"/>
</dbReference>
<feature type="compositionally biased region" description="Pro residues" evidence="7">
    <location>
        <begin position="32"/>
        <end position="44"/>
    </location>
</feature>
<evidence type="ECO:0000313" key="10">
    <source>
        <dbReference type="Proteomes" id="UP000059188"/>
    </source>
</evidence>
<keyword evidence="2" id="KW-0479">Metal-binding</keyword>
<dbReference type="CDD" id="cd00067">
    <property type="entry name" value="GAL4"/>
    <property type="match status" value="1"/>
</dbReference>
<dbReference type="PROSITE" id="PS50048">
    <property type="entry name" value="ZN2_CY6_FUNGAL_2"/>
    <property type="match status" value="1"/>
</dbReference>
<feature type="compositionally biased region" description="Basic residues" evidence="7">
    <location>
        <begin position="208"/>
        <end position="224"/>
    </location>
</feature>
<dbReference type="SMART" id="SM00066">
    <property type="entry name" value="GAL4"/>
    <property type="match status" value="1"/>
</dbReference>
<accession>A0A0B7FCZ7</accession>
<keyword evidence="5" id="KW-0804">Transcription</keyword>
<evidence type="ECO:0000313" key="9">
    <source>
        <dbReference type="EMBL" id="CEL54048.1"/>
    </source>
</evidence>
<reference evidence="9 10" key="1">
    <citation type="submission" date="2014-11" db="EMBL/GenBank/DDBJ databases">
        <authorList>
            <person name="Wibberg Daniel"/>
        </authorList>
    </citation>
    <scope>NUCLEOTIDE SEQUENCE [LARGE SCALE GENOMIC DNA]</scope>
    <source>
        <strain evidence="9">Rhizoctonia solani AG1-IB 7/3/14</strain>
    </source>
</reference>
<dbReference type="SMART" id="SM00906">
    <property type="entry name" value="Fungal_trans"/>
    <property type="match status" value="1"/>
</dbReference>
<dbReference type="PANTHER" id="PTHR31845:SF17">
    <property type="entry name" value="ZN(II)2CYS6 TRANSCRIPTION FACTOR (EUROFUNG)"/>
    <property type="match status" value="1"/>
</dbReference>
<comment type="subcellular location">
    <subcellularLocation>
        <location evidence="1">Nucleus</location>
    </subcellularLocation>
</comment>
<dbReference type="Gene3D" id="4.10.240.10">
    <property type="entry name" value="Zn(2)-C6 fungal-type DNA-binding domain"/>
    <property type="match status" value="1"/>
</dbReference>
<feature type="compositionally biased region" description="Polar residues" evidence="7">
    <location>
        <begin position="191"/>
        <end position="206"/>
    </location>
</feature>
<dbReference type="PROSITE" id="PS00463">
    <property type="entry name" value="ZN2_CY6_FUNGAL_1"/>
    <property type="match status" value="1"/>
</dbReference>